<dbReference type="AlphaFoldDB" id="A0A7V8JQL9"/>
<name>A0A7V8JQL9_9BURK</name>
<gene>
    <name evidence="2" type="primary">paaG</name>
    <name evidence="2" type="ORF">GAK30_01453</name>
</gene>
<evidence type="ECO:0000313" key="2">
    <source>
        <dbReference type="EMBL" id="KAF1021951.1"/>
    </source>
</evidence>
<reference evidence="3" key="1">
    <citation type="journal article" date="2020" name="MBio">
        <title>Horizontal gene transfer to a defensive symbiont with a reduced genome amongst a multipartite beetle microbiome.</title>
        <authorList>
            <person name="Waterworth S.C."/>
            <person name="Florez L.V."/>
            <person name="Rees E.R."/>
            <person name="Hertweck C."/>
            <person name="Kaltenpoth M."/>
            <person name="Kwan J.C."/>
        </authorList>
    </citation>
    <scope>NUCLEOTIDE SEQUENCE [LARGE SCALE GENOMIC DNA]</scope>
</reference>
<dbReference type="EMBL" id="WNDQ01000016">
    <property type="protein sequence ID" value="KAF1021951.1"/>
    <property type="molecule type" value="Genomic_DNA"/>
</dbReference>
<dbReference type="CDD" id="cd06558">
    <property type="entry name" value="crotonase-like"/>
    <property type="match status" value="1"/>
</dbReference>
<dbReference type="InterPro" id="IPR001753">
    <property type="entry name" value="Enoyl-CoA_hydra/iso"/>
</dbReference>
<dbReference type="InterPro" id="IPR029045">
    <property type="entry name" value="ClpP/crotonase-like_dom_sf"/>
</dbReference>
<dbReference type="SUPFAM" id="SSF52096">
    <property type="entry name" value="ClpP/crotonase"/>
    <property type="match status" value="1"/>
</dbReference>
<accession>A0A7V8JQL9</accession>
<evidence type="ECO:0000313" key="3">
    <source>
        <dbReference type="Proteomes" id="UP000461670"/>
    </source>
</evidence>
<dbReference type="Gene3D" id="3.30.300.220">
    <property type="match status" value="1"/>
</dbReference>
<comment type="caution">
    <text evidence="2">The sequence shown here is derived from an EMBL/GenBank/DDBJ whole genome shotgun (WGS) entry which is preliminary data.</text>
</comment>
<comment type="similarity">
    <text evidence="1">Belongs to the enoyl-CoA hydratase/isomerase family.</text>
</comment>
<dbReference type="GO" id="GO:0016853">
    <property type="term" value="F:isomerase activity"/>
    <property type="evidence" value="ECO:0007669"/>
    <property type="project" value="UniProtKB-KW"/>
</dbReference>
<protein>
    <submittedName>
        <fullName evidence="2">1,2-epoxyphenylacetyl-CoA isomerase</fullName>
    </submittedName>
</protein>
<dbReference type="Proteomes" id="UP000461670">
    <property type="component" value="Unassembled WGS sequence"/>
</dbReference>
<dbReference type="PANTHER" id="PTHR43802">
    <property type="entry name" value="ENOYL-COA HYDRATASE"/>
    <property type="match status" value="1"/>
</dbReference>
<dbReference type="Pfam" id="PF00378">
    <property type="entry name" value="ECH_1"/>
    <property type="match status" value="1"/>
</dbReference>
<proteinExistence type="inferred from homology"/>
<organism evidence="2 3">
    <name type="scientific">Paracidovorax wautersii</name>
    <dbReference type="NCBI Taxonomy" id="1177982"/>
    <lineage>
        <taxon>Bacteria</taxon>
        <taxon>Pseudomonadati</taxon>
        <taxon>Pseudomonadota</taxon>
        <taxon>Betaproteobacteria</taxon>
        <taxon>Burkholderiales</taxon>
        <taxon>Comamonadaceae</taxon>
        <taxon>Paracidovorax</taxon>
    </lineage>
</organism>
<keyword evidence="2" id="KW-0413">Isomerase</keyword>
<sequence>MRDPYEPILLLEHPRPGVAVLRLNRPEVLNALNLALRRALAEAFVHLDADATVRVVVLAGSARAFCAGADLN</sequence>
<dbReference type="PANTHER" id="PTHR43802:SF1">
    <property type="entry name" value="IP11341P-RELATED"/>
    <property type="match status" value="1"/>
</dbReference>
<evidence type="ECO:0000256" key="1">
    <source>
        <dbReference type="ARBA" id="ARBA00005254"/>
    </source>
</evidence>